<accession>A0A392UVX7</accession>
<gene>
    <name evidence="1" type="ORF">A2U01_0100146</name>
</gene>
<proteinExistence type="predicted"/>
<comment type="caution">
    <text evidence="1">The sequence shown here is derived from an EMBL/GenBank/DDBJ whole genome shotgun (WGS) entry which is preliminary data.</text>
</comment>
<feature type="non-terminal residue" evidence="1">
    <location>
        <position position="1"/>
    </location>
</feature>
<keyword evidence="2" id="KW-1185">Reference proteome</keyword>
<sequence>PIGLIGNPSYECAQPLERYQLLMFPDSEAVETLKL</sequence>
<dbReference type="EMBL" id="LXQA010960872">
    <property type="protein sequence ID" value="MCI78875.1"/>
    <property type="molecule type" value="Genomic_DNA"/>
</dbReference>
<evidence type="ECO:0000313" key="1">
    <source>
        <dbReference type="EMBL" id="MCI78875.1"/>
    </source>
</evidence>
<dbReference type="Proteomes" id="UP000265520">
    <property type="component" value="Unassembled WGS sequence"/>
</dbReference>
<reference evidence="1 2" key="1">
    <citation type="journal article" date="2018" name="Front. Plant Sci.">
        <title>Red Clover (Trifolium pratense) and Zigzag Clover (T. medium) - A Picture of Genomic Similarities and Differences.</title>
        <authorList>
            <person name="Dluhosova J."/>
            <person name="Istvanek J."/>
            <person name="Nedelnik J."/>
            <person name="Repkova J."/>
        </authorList>
    </citation>
    <scope>NUCLEOTIDE SEQUENCE [LARGE SCALE GENOMIC DNA]</scope>
    <source>
        <strain evidence="2">cv. 10/8</strain>
        <tissue evidence="1">Leaf</tissue>
    </source>
</reference>
<name>A0A392UVX7_9FABA</name>
<evidence type="ECO:0000313" key="2">
    <source>
        <dbReference type="Proteomes" id="UP000265520"/>
    </source>
</evidence>
<dbReference type="AlphaFoldDB" id="A0A392UVX7"/>
<organism evidence="1 2">
    <name type="scientific">Trifolium medium</name>
    <dbReference type="NCBI Taxonomy" id="97028"/>
    <lineage>
        <taxon>Eukaryota</taxon>
        <taxon>Viridiplantae</taxon>
        <taxon>Streptophyta</taxon>
        <taxon>Embryophyta</taxon>
        <taxon>Tracheophyta</taxon>
        <taxon>Spermatophyta</taxon>
        <taxon>Magnoliopsida</taxon>
        <taxon>eudicotyledons</taxon>
        <taxon>Gunneridae</taxon>
        <taxon>Pentapetalae</taxon>
        <taxon>rosids</taxon>
        <taxon>fabids</taxon>
        <taxon>Fabales</taxon>
        <taxon>Fabaceae</taxon>
        <taxon>Papilionoideae</taxon>
        <taxon>50 kb inversion clade</taxon>
        <taxon>NPAAA clade</taxon>
        <taxon>Hologalegina</taxon>
        <taxon>IRL clade</taxon>
        <taxon>Trifolieae</taxon>
        <taxon>Trifolium</taxon>
    </lineage>
</organism>
<protein>
    <submittedName>
        <fullName evidence="1">Uncharacterized protein</fullName>
    </submittedName>
</protein>